<dbReference type="EMBL" id="RHLD01000010">
    <property type="protein sequence ID" value="TPP50760.1"/>
    <property type="molecule type" value="Genomic_DNA"/>
</dbReference>
<dbReference type="AlphaFoldDB" id="A0A504XXL1"/>
<feature type="region of interest" description="Disordered" evidence="1">
    <location>
        <begin position="1"/>
        <end position="20"/>
    </location>
</feature>
<feature type="compositionally biased region" description="Basic and acidic residues" evidence="1">
    <location>
        <begin position="1"/>
        <end position="14"/>
    </location>
</feature>
<dbReference type="Proteomes" id="UP000318821">
    <property type="component" value="Unassembled WGS sequence"/>
</dbReference>
<evidence type="ECO:0000313" key="3">
    <source>
        <dbReference type="Proteomes" id="UP000318821"/>
    </source>
</evidence>
<protein>
    <submittedName>
        <fullName evidence="2">Uncharacterized protein</fullName>
    </submittedName>
</protein>
<feature type="compositionally biased region" description="Gly residues" evidence="1">
    <location>
        <begin position="54"/>
        <end position="63"/>
    </location>
</feature>
<evidence type="ECO:0000256" key="1">
    <source>
        <dbReference type="SAM" id="MobiDB-lite"/>
    </source>
</evidence>
<gene>
    <name evidence="2" type="ORF">CGC20_25365</name>
</gene>
<sequence>MPETNPTREEDRHSHATLSHCRHIRVDQDEQFCPGPPSGSRSWAEAVASAVRVEGGGDQGGMPGERSKEVGHTQARALRDLARPACMPCLSLGRHKPRHAVMWRGDSPHARLEDSLVPFEGAPVMLPASAPHQRRPGRT</sequence>
<accession>A0A504XXL1</accession>
<feature type="region of interest" description="Disordered" evidence="1">
    <location>
        <begin position="54"/>
        <end position="73"/>
    </location>
</feature>
<proteinExistence type="predicted"/>
<reference evidence="3" key="1">
    <citation type="submission" date="2019-02" db="EMBL/GenBank/DDBJ databases">
        <title>FDA dAtabase for Regulatory Grade micrObial Sequences (FDA-ARGOS): Supporting development and validation of Infectious Disease Dx tests.</title>
        <authorList>
            <person name="Duncan R."/>
            <person name="Fisher C."/>
            <person name="Tallon L."/>
            <person name="Sadzewicz L."/>
            <person name="Sengamalay N."/>
            <person name="Ott S."/>
            <person name="Godinez A."/>
            <person name="Nagaraj S."/>
            <person name="Vavikolanu K."/>
            <person name="Vyas G."/>
            <person name="Nadendla S."/>
            <person name="Aluvathingal J."/>
            <person name="Sichtig H."/>
        </authorList>
    </citation>
    <scope>NUCLEOTIDE SEQUENCE [LARGE SCALE GENOMIC DNA]</scope>
    <source>
        <strain evidence="3">FDAARGOS_360</strain>
    </source>
</reference>
<name>A0A504XXL1_LEIDO</name>
<comment type="caution">
    <text evidence="2">The sequence shown here is derived from an EMBL/GenBank/DDBJ whole genome shotgun (WGS) entry which is preliminary data.</text>
</comment>
<organism evidence="2 3">
    <name type="scientific">Leishmania donovani</name>
    <dbReference type="NCBI Taxonomy" id="5661"/>
    <lineage>
        <taxon>Eukaryota</taxon>
        <taxon>Discoba</taxon>
        <taxon>Euglenozoa</taxon>
        <taxon>Kinetoplastea</taxon>
        <taxon>Metakinetoplastina</taxon>
        <taxon>Trypanosomatida</taxon>
        <taxon>Trypanosomatidae</taxon>
        <taxon>Leishmaniinae</taxon>
        <taxon>Leishmania</taxon>
    </lineage>
</organism>
<evidence type="ECO:0000313" key="2">
    <source>
        <dbReference type="EMBL" id="TPP50760.1"/>
    </source>
</evidence>